<gene>
    <name evidence="2" type="primary">TBCCD1</name>
    <name evidence="2" type="ORF">g.28486</name>
</gene>
<feature type="compositionally biased region" description="Polar residues" evidence="1">
    <location>
        <begin position="1"/>
        <end position="14"/>
    </location>
</feature>
<accession>A0A1D1XJF2</accession>
<sequence length="299" mass="32945">TARSSEVPSRNKTISMKRKKGSGRQHIEDQHICSEDNWALAQFAECICRSDGVSQLDAAARSSDVASSSFGLQRCFSRKPKTKVKSHQKNLIRDGLEEPYVDKTILRKRKRSVNMASDANSTQSGREHEYSESSILCVDACEGTFESELGDDTPLAAFLDARSKAFSFCRKYTLMPTPEENSTQVGLAKLSEHIRKRNDRRSCRLLPEGDGYTQSNDKLVVPRLTDGSQDETPRMAPQAKVAQTVRITEGDGPPDSILHCESENEFGLRGVDQAISVNSDTSVVPNDSEKGIPTATSKA</sequence>
<dbReference type="AlphaFoldDB" id="A0A1D1XJF2"/>
<reference evidence="2" key="1">
    <citation type="submission" date="2015-07" db="EMBL/GenBank/DDBJ databases">
        <title>Transcriptome Assembly of Anthurium amnicola.</title>
        <authorList>
            <person name="Suzuki J."/>
        </authorList>
    </citation>
    <scope>NUCLEOTIDE SEQUENCE</scope>
</reference>
<name>A0A1D1XJF2_9ARAE</name>
<evidence type="ECO:0000313" key="2">
    <source>
        <dbReference type="EMBL" id="JAT42534.1"/>
    </source>
</evidence>
<protein>
    <submittedName>
        <fullName evidence="2">TBCC domain-containing protein 1</fullName>
    </submittedName>
</protein>
<feature type="non-terminal residue" evidence="2">
    <location>
        <position position="1"/>
    </location>
</feature>
<dbReference type="EMBL" id="GDJX01025402">
    <property type="protein sequence ID" value="JAT42534.1"/>
    <property type="molecule type" value="Transcribed_RNA"/>
</dbReference>
<evidence type="ECO:0000256" key="1">
    <source>
        <dbReference type="SAM" id="MobiDB-lite"/>
    </source>
</evidence>
<organism evidence="2">
    <name type="scientific">Anthurium amnicola</name>
    <dbReference type="NCBI Taxonomy" id="1678845"/>
    <lineage>
        <taxon>Eukaryota</taxon>
        <taxon>Viridiplantae</taxon>
        <taxon>Streptophyta</taxon>
        <taxon>Embryophyta</taxon>
        <taxon>Tracheophyta</taxon>
        <taxon>Spermatophyta</taxon>
        <taxon>Magnoliopsida</taxon>
        <taxon>Liliopsida</taxon>
        <taxon>Araceae</taxon>
        <taxon>Pothoideae</taxon>
        <taxon>Potheae</taxon>
        <taxon>Anthurium</taxon>
    </lineage>
</organism>
<feature type="region of interest" description="Disordered" evidence="1">
    <location>
        <begin position="1"/>
        <end position="26"/>
    </location>
</feature>
<proteinExistence type="predicted"/>